<dbReference type="InterPro" id="IPR035892">
    <property type="entry name" value="C2_domain_sf"/>
</dbReference>
<dbReference type="InterPro" id="IPR032376">
    <property type="entry name" value="DOCK_N"/>
</dbReference>
<dbReference type="RefSeq" id="XP_013788618.2">
    <property type="nucleotide sequence ID" value="XM_013933164.2"/>
</dbReference>
<keyword evidence="3" id="KW-0597">Phosphoprotein</keyword>
<evidence type="ECO:0000256" key="4">
    <source>
        <dbReference type="PROSITE-ProRule" id="PRU00983"/>
    </source>
</evidence>
<dbReference type="Gene3D" id="2.30.30.40">
    <property type="entry name" value="SH3 Domains"/>
    <property type="match status" value="1"/>
</dbReference>
<evidence type="ECO:0000256" key="2">
    <source>
        <dbReference type="ARBA" id="ARBA00022490"/>
    </source>
</evidence>
<evidence type="ECO:0000256" key="3">
    <source>
        <dbReference type="ARBA" id="ARBA00022553"/>
    </source>
</evidence>
<dbReference type="PANTHER" id="PTHR45653:SF12">
    <property type="entry name" value="SPONGE, ISOFORM E"/>
    <property type="match status" value="1"/>
</dbReference>
<evidence type="ECO:0000256" key="1">
    <source>
        <dbReference type="ARBA" id="ARBA00004496"/>
    </source>
</evidence>
<dbReference type="InterPro" id="IPR026791">
    <property type="entry name" value="DOCK"/>
</dbReference>
<dbReference type="Gene3D" id="1.20.1270.350">
    <property type="entry name" value="Dedicator of cytokinesis N-terminal subdomain"/>
    <property type="match status" value="1"/>
</dbReference>
<dbReference type="Proteomes" id="UP000694941">
    <property type="component" value="Unplaced"/>
</dbReference>
<accession>A0ABM1BTZ8</accession>
<comment type="subcellular location">
    <subcellularLocation>
        <location evidence="1">Cytoplasm</location>
    </subcellularLocation>
</comment>
<gene>
    <name evidence="7" type="primary">LOC106472508</name>
</gene>
<dbReference type="Pfam" id="PF23554">
    <property type="entry name" value="TPR_DOCK"/>
    <property type="match status" value="1"/>
</dbReference>
<keyword evidence="2" id="KW-0963">Cytoplasm</keyword>
<proteinExistence type="inferred from homology"/>
<dbReference type="InterPro" id="IPR016024">
    <property type="entry name" value="ARM-type_fold"/>
</dbReference>
<comment type="similarity">
    <text evidence="4">Belongs to the DOCK family.</text>
</comment>
<organism evidence="6 7">
    <name type="scientific">Limulus polyphemus</name>
    <name type="common">Atlantic horseshoe crab</name>
    <dbReference type="NCBI Taxonomy" id="6850"/>
    <lineage>
        <taxon>Eukaryota</taxon>
        <taxon>Metazoa</taxon>
        <taxon>Ecdysozoa</taxon>
        <taxon>Arthropoda</taxon>
        <taxon>Chelicerata</taxon>
        <taxon>Merostomata</taxon>
        <taxon>Xiphosura</taxon>
        <taxon>Limulidae</taxon>
        <taxon>Limulus</taxon>
    </lineage>
</organism>
<evidence type="ECO:0000313" key="7">
    <source>
        <dbReference type="RefSeq" id="XP_013788618.2"/>
    </source>
</evidence>
<dbReference type="PROSITE" id="PS51650">
    <property type="entry name" value="C2_DOCK"/>
    <property type="match status" value="1"/>
</dbReference>
<evidence type="ECO:0000313" key="6">
    <source>
        <dbReference type="Proteomes" id="UP000694941"/>
    </source>
</evidence>
<keyword evidence="6" id="KW-1185">Reference proteome</keyword>
<reference evidence="7" key="1">
    <citation type="submission" date="2025-08" db="UniProtKB">
        <authorList>
            <consortium name="RefSeq"/>
        </authorList>
    </citation>
    <scope>IDENTIFICATION</scope>
    <source>
        <tissue evidence="7">Muscle</tissue>
    </source>
</reference>
<dbReference type="PANTHER" id="PTHR45653">
    <property type="entry name" value="DEDICATOR OF CYTOKINESIS"/>
    <property type="match status" value="1"/>
</dbReference>
<feature type="domain" description="C2 DOCK-type" evidence="5">
    <location>
        <begin position="381"/>
        <end position="452"/>
    </location>
</feature>
<dbReference type="InterPro" id="IPR042455">
    <property type="entry name" value="DOCK_N_sub1"/>
</dbReference>
<protein>
    <submittedName>
        <fullName evidence="7">LOW QUALITY PROTEIN: dedicator of cytokinesis protein 3-like</fullName>
    </submittedName>
</protein>
<name>A0ABM1BTZ8_LIMPO</name>
<sequence length="1089" mass="125883">MWTPTKNKKYGVGWYRGFSTRNKAVKGIFPASFIHLKAFRIENEGLYETVTPVDDTSVREVACVLREWHVIWKRLYVRRELTLVSQLQGVMWDLMEWRRQIIGGTLTQDQIRELKIKITAKIDWGNRQLGLDLVPRVDGEMVDTETLSPVELYQVHLQSSENVSGPLGRGTNKKKESKRALTHHIFMHLRDFGYSVGEDLEIYCSLYDTQQAEFISERFLIKLAKYGQSNHCTLFTDLGNADLNRDMYIVVQVVRIGRMLSDTKKSVGQMYKRPFGCGVLSICDVLLEKQENTVEEEREFTFKLNTCNESDFHQLHEFIIRKQSNKYSMVSGQHNYGLILSLRVLHGDLSQLHQENPLFFRNLVITYKRGFSDVIMPGDVRNDIYLKLEKAEFERGGKSTGKNIEATVILVGADGKFLEKSISPGAGHENVTEYQSLVLYHNNSPRWADNIKEVTAERLRRLNTHITFGLFVVGRDESDIIVSCRRDLLALLKWKAHPERIQDTLWKVMKLNGEEIVKFLQDILDALFSMFSTIDGNATTHSGLVFKVLVHILSLLEDSKFQHFKPVIHAYITDHFAAALVYKGLLTCVKNSAELVRDSEKQEAIQKCFRSFDYIVKFIIQSRKLFARATGNQNEEGFKEDLEALFSSFRYMLGFSNIQGILTTKVALVNSLSSVFEQLLEVLSVQEVTFLIKETVGQLPGDLSIPLVQAKLKCLHCIVKSPIFLKQKCRQELLEVLAWHLQDHMSHQQELRLCSDMLGEILKVLYWEKDQQQQNRPLSRSSALSFSDHSVTQDVDILVMRILETLIRSVRDIDRTSTVAGPLVANLVALLRLMDEQHYSHLWEKFGDRHQISDRRELKDFLMQVFIVFRELLKQDIFPRDWVVMKMVANHVILCALQEFAQPLTIDFLETGSFDAQLWSNYFTLAVAFLTQPSLQLETFLEVKRDKILGKYGDMRVLMGFQILSMWDKLGDHKVFFIPAMVGPFLEVTLVPEMELRKATLPIFFDMMECEQKTRGNFKQVESELIDKLDILVSENKGDDEYRQLFNTMEHLSAVLLEKVRSNDPVWRKNGIAFINSITRLLERLLDYR</sequence>
<dbReference type="Gene3D" id="2.60.40.150">
    <property type="entry name" value="C2 domain"/>
    <property type="match status" value="1"/>
</dbReference>
<dbReference type="InterPro" id="IPR027007">
    <property type="entry name" value="C2_DOCK-type_domain"/>
</dbReference>
<dbReference type="Pfam" id="PF16172">
    <property type="entry name" value="DOCK_N"/>
    <property type="match status" value="1"/>
</dbReference>
<dbReference type="GeneID" id="106472508"/>
<dbReference type="InterPro" id="IPR056372">
    <property type="entry name" value="TPR_DOCK"/>
</dbReference>
<dbReference type="SUPFAM" id="SSF48371">
    <property type="entry name" value="ARM repeat"/>
    <property type="match status" value="1"/>
</dbReference>
<dbReference type="Pfam" id="PF14429">
    <property type="entry name" value="DOCK-C2"/>
    <property type="match status" value="1"/>
</dbReference>
<evidence type="ECO:0000259" key="5">
    <source>
        <dbReference type="PROSITE" id="PS51650"/>
    </source>
</evidence>